<evidence type="ECO:0000313" key="3">
    <source>
        <dbReference type="Proteomes" id="UP000799440"/>
    </source>
</evidence>
<proteinExistence type="predicted"/>
<feature type="transmembrane region" description="Helical" evidence="1">
    <location>
        <begin position="7"/>
        <end position="26"/>
    </location>
</feature>
<sequence>MQPALEWAAELGALWLGGTAFVVARYCMSGRFVWSLVSCCFLLVLDITPAWLLVMVSPEMHLCFALPFASSVFVPAARIVSLREYTAPSAHESHELLCACVALMRKAQQASVDDREGMAVLTS</sequence>
<evidence type="ECO:0000256" key="1">
    <source>
        <dbReference type="SAM" id="Phobius"/>
    </source>
</evidence>
<keyword evidence="1" id="KW-0812">Transmembrane</keyword>
<organism evidence="2 3">
    <name type="scientific">Sporormia fimetaria CBS 119925</name>
    <dbReference type="NCBI Taxonomy" id="1340428"/>
    <lineage>
        <taxon>Eukaryota</taxon>
        <taxon>Fungi</taxon>
        <taxon>Dikarya</taxon>
        <taxon>Ascomycota</taxon>
        <taxon>Pezizomycotina</taxon>
        <taxon>Dothideomycetes</taxon>
        <taxon>Pleosporomycetidae</taxon>
        <taxon>Pleosporales</taxon>
        <taxon>Sporormiaceae</taxon>
        <taxon>Sporormia</taxon>
    </lineage>
</organism>
<keyword evidence="3" id="KW-1185">Reference proteome</keyword>
<accession>A0A6A6VB97</accession>
<evidence type="ECO:0000313" key="2">
    <source>
        <dbReference type="EMBL" id="KAF2747825.1"/>
    </source>
</evidence>
<gene>
    <name evidence="2" type="ORF">M011DRAFT_467418</name>
</gene>
<feature type="transmembrane region" description="Helical" evidence="1">
    <location>
        <begin position="32"/>
        <end position="54"/>
    </location>
</feature>
<dbReference type="EMBL" id="MU006571">
    <property type="protein sequence ID" value="KAF2747825.1"/>
    <property type="molecule type" value="Genomic_DNA"/>
</dbReference>
<dbReference type="Proteomes" id="UP000799440">
    <property type="component" value="Unassembled WGS sequence"/>
</dbReference>
<keyword evidence="1" id="KW-0472">Membrane</keyword>
<reference evidence="2" key="1">
    <citation type="journal article" date="2020" name="Stud. Mycol.">
        <title>101 Dothideomycetes genomes: a test case for predicting lifestyles and emergence of pathogens.</title>
        <authorList>
            <person name="Haridas S."/>
            <person name="Albert R."/>
            <person name="Binder M."/>
            <person name="Bloem J."/>
            <person name="Labutti K."/>
            <person name="Salamov A."/>
            <person name="Andreopoulos B."/>
            <person name="Baker S."/>
            <person name="Barry K."/>
            <person name="Bills G."/>
            <person name="Bluhm B."/>
            <person name="Cannon C."/>
            <person name="Castanera R."/>
            <person name="Culley D."/>
            <person name="Daum C."/>
            <person name="Ezra D."/>
            <person name="Gonzalez J."/>
            <person name="Henrissat B."/>
            <person name="Kuo A."/>
            <person name="Liang C."/>
            <person name="Lipzen A."/>
            <person name="Lutzoni F."/>
            <person name="Magnuson J."/>
            <person name="Mondo S."/>
            <person name="Nolan M."/>
            <person name="Ohm R."/>
            <person name="Pangilinan J."/>
            <person name="Park H.-J."/>
            <person name="Ramirez L."/>
            <person name="Alfaro M."/>
            <person name="Sun H."/>
            <person name="Tritt A."/>
            <person name="Yoshinaga Y."/>
            <person name="Zwiers L.-H."/>
            <person name="Turgeon B."/>
            <person name="Goodwin S."/>
            <person name="Spatafora J."/>
            <person name="Crous P."/>
            <person name="Grigoriev I."/>
        </authorList>
    </citation>
    <scope>NUCLEOTIDE SEQUENCE</scope>
    <source>
        <strain evidence="2">CBS 119925</strain>
    </source>
</reference>
<protein>
    <submittedName>
        <fullName evidence="2">Uncharacterized protein</fullName>
    </submittedName>
</protein>
<keyword evidence="1" id="KW-1133">Transmembrane helix</keyword>
<dbReference type="AlphaFoldDB" id="A0A6A6VB97"/>
<name>A0A6A6VB97_9PLEO</name>